<organism evidence="2 3">
    <name type="scientific">Helianthus annuus</name>
    <name type="common">Common sunflower</name>
    <dbReference type="NCBI Taxonomy" id="4232"/>
    <lineage>
        <taxon>Eukaryota</taxon>
        <taxon>Viridiplantae</taxon>
        <taxon>Streptophyta</taxon>
        <taxon>Embryophyta</taxon>
        <taxon>Tracheophyta</taxon>
        <taxon>Spermatophyta</taxon>
        <taxon>Magnoliopsida</taxon>
        <taxon>eudicotyledons</taxon>
        <taxon>Gunneridae</taxon>
        <taxon>Pentapetalae</taxon>
        <taxon>asterids</taxon>
        <taxon>campanulids</taxon>
        <taxon>Asterales</taxon>
        <taxon>Asteraceae</taxon>
        <taxon>Asteroideae</taxon>
        <taxon>Heliantheae alliance</taxon>
        <taxon>Heliantheae</taxon>
        <taxon>Helianthus</taxon>
    </lineage>
</organism>
<dbReference type="EMBL" id="MNCJ02000321">
    <property type="protein sequence ID" value="KAF5802812.1"/>
    <property type="molecule type" value="Genomic_DNA"/>
</dbReference>
<accession>A0A251UIR9</accession>
<dbReference type="AlphaFoldDB" id="A0A251UIR9"/>
<reference evidence="1" key="3">
    <citation type="submission" date="2020-06" db="EMBL/GenBank/DDBJ databases">
        <title>Helianthus annuus Genome sequencing and assembly Release 2.</title>
        <authorList>
            <person name="Gouzy J."/>
            <person name="Langlade N."/>
            <person name="Munos S."/>
        </authorList>
    </citation>
    <scope>NUCLEOTIDE SEQUENCE</scope>
    <source>
        <tissue evidence="1">Leaves</tissue>
    </source>
</reference>
<keyword evidence="3" id="KW-1185">Reference proteome</keyword>
<evidence type="ECO:0000313" key="2">
    <source>
        <dbReference type="EMBL" id="OTG23228.1"/>
    </source>
</evidence>
<reference evidence="1 3" key="1">
    <citation type="journal article" date="2017" name="Nature">
        <title>The sunflower genome provides insights into oil metabolism, flowering and Asterid evolution.</title>
        <authorList>
            <person name="Badouin H."/>
            <person name="Gouzy J."/>
            <person name="Grassa C.J."/>
            <person name="Murat F."/>
            <person name="Staton S.E."/>
            <person name="Cottret L."/>
            <person name="Lelandais-Briere C."/>
            <person name="Owens G.L."/>
            <person name="Carrere S."/>
            <person name="Mayjonade B."/>
            <person name="Legrand L."/>
            <person name="Gill N."/>
            <person name="Kane N.C."/>
            <person name="Bowers J.E."/>
            <person name="Hubner S."/>
            <person name="Bellec A."/>
            <person name="Berard A."/>
            <person name="Berges H."/>
            <person name="Blanchet N."/>
            <person name="Boniface M.C."/>
            <person name="Brunel D."/>
            <person name="Catrice O."/>
            <person name="Chaidir N."/>
            <person name="Claudel C."/>
            <person name="Donnadieu C."/>
            <person name="Faraut T."/>
            <person name="Fievet G."/>
            <person name="Helmstetter N."/>
            <person name="King M."/>
            <person name="Knapp S.J."/>
            <person name="Lai Z."/>
            <person name="Le Paslier M.C."/>
            <person name="Lippi Y."/>
            <person name="Lorenzon L."/>
            <person name="Mandel J.R."/>
            <person name="Marage G."/>
            <person name="Marchand G."/>
            <person name="Marquand E."/>
            <person name="Bret-Mestries E."/>
            <person name="Morien E."/>
            <person name="Nambeesan S."/>
            <person name="Nguyen T."/>
            <person name="Pegot-Espagnet P."/>
            <person name="Pouilly N."/>
            <person name="Raftis F."/>
            <person name="Sallet E."/>
            <person name="Schiex T."/>
            <person name="Thomas J."/>
            <person name="Vandecasteele C."/>
            <person name="Vares D."/>
            <person name="Vear F."/>
            <person name="Vautrin S."/>
            <person name="Crespi M."/>
            <person name="Mangin B."/>
            <person name="Burke J.M."/>
            <person name="Salse J."/>
            <person name="Munos S."/>
            <person name="Vincourt P."/>
            <person name="Rieseberg L.H."/>
            <person name="Langlade N.B."/>
        </authorList>
    </citation>
    <scope>NUCLEOTIDE SEQUENCE [LARGE SCALE GENOMIC DNA]</scope>
    <source>
        <strain evidence="3">cv. SF193</strain>
        <tissue evidence="1">Leaves</tissue>
    </source>
</reference>
<name>A0A251UIR9_HELAN</name>
<dbReference type="Proteomes" id="UP000215914">
    <property type="component" value="Chromosome 6"/>
</dbReference>
<sequence>MVILLMMKMAEKMVVVGTTPTAGRLETWTGGPCLDPVVPFGPTSSSDSGTRFSRFRFGCSGKPRFRSRSSRFRSRSSQRDDTGFIFGFGQALVNSFMFGSNSGFWFESTRSNRVNSVRVLGQTRSTVASVRVRHGQIQFGAVGSTWSNRVDSVKPSQLNELTRSTQSTPDTRRW</sequence>
<reference evidence="2" key="2">
    <citation type="submission" date="2017-02" db="EMBL/GenBank/DDBJ databases">
        <title>Sunflower complete genome.</title>
        <authorList>
            <person name="Langlade N."/>
            <person name="Munos S."/>
        </authorList>
    </citation>
    <scope>NUCLEOTIDE SEQUENCE [LARGE SCALE GENOMIC DNA]</scope>
    <source>
        <tissue evidence="2">Leaves</tissue>
    </source>
</reference>
<protein>
    <submittedName>
        <fullName evidence="2">Uncharacterized protein</fullName>
    </submittedName>
</protein>
<evidence type="ECO:0000313" key="3">
    <source>
        <dbReference type="Proteomes" id="UP000215914"/>
    </source>
</evidence>
<dbReference type="Gramene" id="mRNA:HanXRQr2_Chr06g0263901">
    <property type="protein sequence ID" value="CDS:HanXRQr2_Chr06g0263901.1"/>
    <property type="gene ID" value="HanXRQr2_Chr06g0263901"/>
</dbReference>
<dbReference type="InParanoid" id="A0A251UIR9"/>
<gene>
    <name evidence="2" type="ORF">HannXRQ_Chr06g0180101</name>
    <name evidence="1" type="ORF">HanXRQr2_Chr06g0263901</name>
</gene>
<proteinExistence type="predicted"/>
<dbReference type="EMBL" id="CM007895">
    <property type="protein sequence ID" value="OTG23228.1"/>
    <property type="molecule type" value="Genomic_DNA"/>
</dbReference>
<evidence type="ECO:0000313" key="1">
    <source>
        <dbReference type="EMBL" id="KAF5802812.1"/>
    </source>
</evidence>